<sequence length="290" mass="33143">MLKVNIKMISSKIYQIGPIHYDSSTRVLTHKNGYTEYFTPRVSDVFLLLLEYQGQCVEKDLLLSQCWGNVIVSEQALTNVISKLRKILHKNCPDILTITTVSKSGYLLEVVGSVQKEDDINDYDVTAFIVKEQTINNSTAAIPFESDRAKASWLSSNRITILLIFFLGVLLVLITYSYYEIKSRPYFINKSSYSEAVNIRNNIVYIHTVNNAELDSSKIIEEIKQGISSICNAEVYVRFYNNTRIKNHVGLVIFIITNDGRAFNFRMSEYTNDDLGERLNYYLMGKSVAC</sequence>
<dbReference type="Pfam" id="PF00486">
    <property type="entry name" value="Trans_reg_C"/>
    <property type="match status" value="1"/>
</dbReference>
<protein>
    <submittedName>
        <fullName evidence="2">Transcriptional regulator</fullName>
    </submittedName>
</protein>
<evidence type="ECO:0000313" key="3">
    <source>
        <dbReference type="Proteomes" id="UP000241426"/>
    </source>
</evidence>
<dbReference type="SUPFAM" id="SSF46894">
    <property type="entry name" value="C-terminal effector domain of the bipartite response regulators"/>
    <property type="match status" value="1"/>
</dbReference>
<dbReference type="SMART" id="SM00862">
    <property type="entry name" value="Trans_reg_C"/>
    <property type="match status" value="1"/>
</dbReference>
<dbReference type="AlphaFoldDB" id="A0A0B7J639"/>
<dbReference type="InterPro" id="IPR001867">
    <property type="entry name" value="OmpR/PhoB-type_DNA-bd"/>
</dbReference>
<accession>A0A0B7J639</accession>
<keyword evidence="1" id="KW-0238">DNA-binding</keyword>
<dbReference type="GO" id="GO:0000160">
    <property type="term" value="P:phosphorelay signal transduction system"/>
    <property type="evidence" value="ECO:0007669"/>
    <property type="project" value="InterPro"/>
</dbReference>
<accession>A0A2T3KG18</accession>
<dbReference type="EMBL" id="PYNF01000013">
    <property type="protein sequence ID" value="PSU97661.1"/>
    <property type="molecule type" value="Genomic_DNA"/>
</dbReference>
<dbReference type="GeneID" id="29942662"/>
<dbReference type="Gene3D" id="1.10.10.10">
    <property type="entry name" value="Winged helix-like DNA-binding domain superfamily/Winged helix DNA-binding domain"/>
    <property type="match status" value="1"/>
</dbReference>
<evidence type="ECO:0000256" key="1">
    <source>
        <dbReference type="ARBA" id="ARBA00023125"/>
    </source>
</evidence>
<organism evidence="2 3">
    <name type="scientific">Photobacterium kishitanii</name>
    <dbReference type="NCBI Taxonomy" id="318456"/>
    <lineage>
        <taxon>Bacteria</taxon>
        <taxon>Pseudomonadati</taxon>
        <taxon>Pseudomonadota</taxon>
        <taxon>Gammaproteobacteria</taxon>
        <taxon>Vibrionales</taxon>
        <taxon>Vibrionaceae</taxon>
        <taxon>Photobacterium</taxon>
    </lineage>
</organism>
<dbReference type="eggNOG" id="COG3710">
    <property type="taxonomic scope" value="Bacteria"/>
</dbReference>
<proteinExistence type="predicted"/>
<dbReference type="PROSITE" id="PS51755">
    <property type="entry name" value="OMPR_PHOB"/>
    <property type="match status" value="1"/>
</dbReference>
<dbReference type="GO" id="GO:0006355">
    <property type="term" value="P:regulation of DNA-templated transcription"/>
    <property type="evidence" value="ECO:0007669"/>
    <property type="project" value="InterPro"/>
</dbReference>
<comment type="caution">
    <text evidence="2">The sequence shown here is derived from an EMBL/GenBank/DDBJ whole genome shotgun (WGS) entry which is preliminary data.</text>
</comment>
<dbReference type="InterPro" id="IPR016032">
    <property type="entry name" value="Sig_transdc_resp-reg_C-effctor"/>
</dbReference>
<evidence type="ECO:0000313" key="2">
    <source>
        <dbReference type="EMBL" id="PSU97661.1"/>
    </source>
</evidence>
<dbReference type="InterPro" id="IPR036388">
    <property type="entry name" value="WH-like_DNA-bd_sf"/>
</dbReference>
<reference evidence="2 3" key="1">
    <citation type="submission" date="2018-01" db="EMBL/GenBank/DDBJ databases">
        <title>Whole genome sequencing of Histamine producing bacteria.</title>
        <authorList>
            <person name="Butler K."/>
        </authorList>
    </citation>
    <scope>NUCLEOTIDE SEQUENCE [LARGE SCALE GENOMIC DNA]</scope>
    <source>
        <strain evidence="2 3">FS-7.2</strain>
    </source>
</reference>
<name>A0A0B7J639_9GAMM</name>
<dbReference type="RefSeq" id="WP_036793736.1">
    <property type="nucleotide sequence ID" value="NZ_LN794352.1"/>
</dbReference>
<dbReference type="GO" id="GO:0003677">
    <property type="term" value="F:DNA binding"/>
    <property type="evidence" value="ECO:0007669"/>
    <property type="project" value="UniProtKB-UniRule"/>
</dbReference>
<dbReference type="Proteomes" id="UP000241426">
    <property type="component" value="Unassembled WGS sequence"/>
</dbReference>
<gene>
    <name evidence="2" type="ORF">C9J27_15015</name>
</gene>